<reference evidence="9" key="1">
    <citation type="submission" date="2016-09" db="EMBL/GenBank/DDBJ databases">
        <authorList>
            <person name="Varghese N."/>
            <person name="Submissions S."/>
        </authorList>
    </citation>
    <scope>NUCLEOTIDE SEQUENCE [LARGE SCALE GENOMIC DNA]</scope>
    <source>
        <strain evidence="9">TNe-862</strain>
    </source>
</reference>
<evidence type="ECO:0000256" key="3">
    <source>
        <dbReference type="ARBA" id="ARBA00022692"/>
    </source>
</evidence>
<keyword evidence="5 7" id="KW-1133">Transmembrane helix</keyword>
<sequence>MKAGEPGRPRRLFASPSDRSYKLAARAWAADIGPGFGTIATDNDPGGILTYSLAGAQYGFDLLWICVLSYPSMVALQMVAARIAAVTGKGLTENMREHYSRWLFLLAVVRFLGANTLNMAADMLAMGEAAQLIFRGSVPLFTIFFACVSLALQWWLPYARYVSYLKWLALSLFCYAGVMLVADVPWHTLAWRAFVPHVAWSEDYLAMLLAVLGTTVSPYLLFSQAEQEVEERARGGVQDSSPQKKDVQPQLKKIRCDTVVRTVLSNLCGAFILCAAAATLHATHTPRMPLGTAREAAQAIAPVVGGYAQPLLGLALLGTALLALPPLAGSAAHAAASSFGWPRGKQRDRRIAGILVVLMAVSAIIALLFCLFAVDPLKACYWSALINGMTVSPVLILLVLLSARREAVGEMKAHWFTRALCWFATIATCAALTAHVVLEAY</sequence>
<organism evidence="8 9">
    <name type="scientific">Paraburkholderia lycopersici</name>
    <dbReference type="NCBI Taxonomy" id="416944"/>
    <lineage>
        <taxon>Bacteria</taxon>
        <taxon>Pseudomonadati</taxon>
        <taxon>Pseudomonadota</taxon>
        <taxon>Betaproteobacteria</taxon>
        <taxon>Burkholderiales</taxon>
        <taxon>Burkholderiaceae</taxon>
        <taxon>Paraburkholderia</taxon>
    </lineage>
</organism>
<keyword evidence="2" id="KW-0813">Transport</keyword>
<evidence type="ECO:0000256" key="6">
    <source>
        <dbReference type="ARBA" id="ARBA00023136"/>
    </source>
</evidence>
<protein>
    <submittedName>
        <fullName evidence="8">NRAMP (Natural resistance-associated macrophage protein) metal ion transporters</fullName>
    </submittedName>
</protein>
<evidence type="ECO:0000313" key="8">
    <source>
        <dbReference type="EMBL" id="SDD27187.1"/>
    </source>
</evidence>
<feature type="transmembrane region" description="Helical" evidence="7">
    <location>
        <begin position="102"/>
        <end position="120"/>
    </location>
</feature>
<dbReference type="Pfam" id="PF01566">
    <property type="entry name" value="Nramp"/>
    <property type="match status" value="1"/>
</dbReference>
<dbReference type="RefSeq" id="WP_091999360.1">
    <property type="nucleotide sequence ID" value="NZ_FMYQ01000017.1"/>
</dbReference>
<dbReference type="PANTHER" id="PTHR11706">
    <property type="entry name" value="SOLUTE CARRIER PROTEIN FAMILY 11 MEMBER"/>
    <property type="match status" value="1"/>
</dbReference>
<comment type="subcellular location">
    <subcellularLocation>
        <location evidence="1">Membrane</location>
        <topology evidence="1">Multi-pass membrane protein</topology>
    </subcellularLocation>
</comment>
<feature type="transmembrane region" description="Helical" evidence="7">
    <location>
        <begin position="164"/>
        <end position="184"/>
    </location>
</feature>
<evidence type="ECO:0000256" key="7">
    <source>
        <dbReference type="SAM" id="Phobius"/>
    </source>
</evidence>
<keyword evidence="4" id="KW-0769">Symport</keyword>
<dbReference type="GO" id="GO:0015086">
    <property type="term" value="F:cadmium ion transmembrane transporter activity"/>
    <property type="evidence" value="ECO:0007669"/>
    <property type="project" value="TreeGrafter"/>
</dbReference>
<feature type="transmembrane region" description="Helical" evidence="7">
    <location>
        <begin position="259"/>
        <end position="280"/>
    </location>
</feature>
<feature type="transmembrane region" description="Helical" evidence="7">
    <location>
        <begin position="311"/>
        <end position="339"/>
    </location>
</feature>
<dbReference type="GO" id="GO:0034755">
    <property type="term" value="P:iron ion transmembrane transport"/>
    <property type="evidence" value="ECO:0007669"/>
    <property type="project" value="TreeGrafter"/>
</dbReference>
<evidence type="ECO:0000256" key="5">
    <source>
        <dbReference type="ARBA" id="ARBA00022989"/>
    </source>
</evidence>
<dbReference type="STRING" id="416944.SAMN05421548_1178"/>
<gene>
    <name evidence="8" type="ORF">SAMN05421548_1178</name>
</gene>
<keyword evidence="9" id="KW-1185">Reference proteome</keyword>
<dbReference type="PANTHER" id="PTHR11706:SF33">
    <property type="entry name" value="NATURAL RESISTANCE-ASSOCIATED MACROPHAGE PROTEIN 2"/>
    <property type="match status" value="1"/>
</dbReference>
<dbReference type="EMBL" id="FMYQ01000017">
    <property type="protein sequence ID" value="SDD27187.1"/>
    <property type="molecule type" value="Genomic_DNA"/>
</dbReference>
<feature type="transmembrane region" description="Helical" evidence="7">
    <location>
        <begin position="132"/>
        <end position="152"/>
    </location>
</feature>
<dbReference type="GO" id="GO:0005384">
    <property type="term" value="F:manganese ion transmembrane transporter activity"/>
    <property type="evidence" value="ECO:0007669"/>
    <property type="project" value="TreeGrafter"/>
</dbReference>
<feature type="transmembrane region" description="Helical" evidence="7">
    <location>
        <begin position="62"/>
        <end position="81"/>
    </location>
</feature>
<dbReference type="GO" id="GO:0005886">
    <property type="term" value="C:plasma membrane"/>
    <property type="evidence" value="ECO:0007669"/>
    <property type="project" value="TreeGrafter"/>
</dbReference>
<evidence type="ECO:0000256" key="2">
    <source>
        <dbReference type="ARBA" id="ARBA00022448"/>
    </source>
</evidence>
<keyword evidence="3 7" id="KW-0812">Transmembrane</keyword>
<dbReference type="OrthoDB" id="9787548at2"/>
<dbReference type="GO" id="GO:0015293">
    <property type="term" value="F:symporter activity"/>
    <property type="evidence" value="ECO:0007669"/>
    <property type="project" value="UniProtKB-KW"/>
</dbReference>
<dbReference type="InterPro" id="IPR001046">
    <property type="entry name" value="NRAMP_fam"/>
</dbReference>
<feature type="transmembrane region" description="Helical" evidence="7">
    <location>
        <begin position="380"/>
        <end position="403"/>
    </location>
</feature>
<feature type="transmembrane region" description="Helical" evidence="7">
    <location>
        <begin position="351"/>
        <end position="374"/>
    </location>
</feature>
<proteinExistence type="predicted"/>
<name>A0A1G6TFH5_9BURK</name>
<evidence type="ECO:0000313" key="9">
    <source>
        <dbReference type="Proteomes" id="UP000198908"/>
    </source>
</evidence>
<dbReference type="AlphaFoldDB" id="A0A1G6TFH5"/>
<evidence type="ECO:0000256" key="4">
    <source>
        <dbReference type="ARBA" id="ARBA00022847"/>
    </source>
</evidence>
<accession>A0A1G6TFH5</accession>
<feature type="transmembrane region" description="Helical" evidence="7">
    <location>
        <begin position="415"/>
        <end position="438"/>
    </location>
</feature>
<dbReference type="Proteomes" id="UP000198908">
    <property type="component" value="Unassembled WGS sequence"/>
</dbReference>
<feature type="transmembrane region" description="Helical" evidence="7">
    <location>
        <begin position="204"/>
        <end position="222"/>
    </location>
</feature>
<keyword evidence="6 7" id="KW-0472">Membrane</keyword>
<evidence type="ECO:0000256" key="1">
    <source>
        <dbReference type="ARBA" id="ARBA00004141"/>
    </source>
</evidence>